<reference evidence="2" key="3">
    <citation type="submission" date="2011-10" db="EMBL/GenBank/DDBJ databases">
        <title>Transcriptional landscape of the pathogenic yeast Candida parapsilosis.</title>
        <authorList>
            <person name="Guida A."/>
            <person name="Lindstaedt C."/>
            <person name="Maguire S.L."/>
            <person name="Ding C."/>
            <person name="Higgins D.G."/>
            <person name="Harris D."/>
            <person name="Berriman M."/>
            <person name="Butler G."/>
        </authorList>
    </citation>
    <scope>NUCLEOTIDE SEQUENCE</scope>
    <source>
        <strain evidence="2">CDC317</strain>
    </source>
</reference>
<reference evidence="4" key="1">
    <citation type="journal article" date="2009" name="Nature">
        <title>Evolution of pathogenicity and sexual reproduction in eight Candida genomes.</title>
        <authorList>
            <person name="Butler G."/>
            <person name="Rasmussen M.D."/>
            <person name="Lin M.F."/>
            <person name="Santos M.A."/>
            <person name="Sakthikumar S."/>
            <person name="Munro C.A."/>
            <person name="Rheinbay E."/>
            <person name="Grabherr M."/>
            <person name="Forche A."/>
            <person name="Reedy J.L."/>
            <person name="Agrafioti I."/>
            <person name="Arnaud M.B."/>
            <person name="Bates S."/>
            <person name="Brown A.J."/>
            <person name="Brunke S."/>
            <person name="Costanzo M.C."/>
            <person name="Fitzpatrick D.A."/>
            <person name="de Groot P.W."/>
            <person name="Harris D."/>
            <person name="Hoyer L.L."/>
            <person name="Hube B."/>
            <person name="Klis F.M."/>
            <person name="Kodira C."/>
            <person name="Lennard N."/>
            <person name="Logue M.E."/>
            <person name="Martin R."/>
            <person name="Neiman A.M."/>
            <person name="Nikolaou E."/>
            <person name="Quail M.A."/>
            <person name="Quinn J."/>
            <person name="Santos M.C."/>
            <person name="Schmitzberger F.F."/>
            <person name="Sherlock G."/>
            <person name="Shah P."/>
            <person name="Silverstein K.A."/>
            <person name="Skrzypek M.S."/>
            <person name="Soll D."/>
            <person name="Staggs R."/>
            <person name="Stansfield I."/>
            <person name="Stumpf M.P."/>
            <person name="Sudbery P.E."/>
            <person name="Srikantha T."/>
            <person name="Zeng Q."/>
            <person name="Berman J."/>
            <person name="Berriman M."/>
            <person name="Heitman J."/>
            <person name="Gow N.A."/>
            <person name="Lorenz M.C."/>
            <person name="Birren B.W."/>
            <person name="Kellis M."/>
            <person name="Cuomo C.A."/>
        </authorList>
    </citation>
    <scope>NUCLEOTIDE SEQUENCE [LARGE SCALE GENOMIC DNA]</scope>
    <source>
        <strain evidence="4">CDC 317 / ATCC MYA-4646</strain>
    </source>
</reference>
<dbReference type="EMBL" id="HE605206">
    <property type="protein sequence ID" value="CCE43225.1"/>
    <property type="molecule type" value="Genomic_DNA"/>
</dbReference>
<protein>
    <submittedName>
        <fullName evidence="2 3">Uncharacterized protein</fullName>
    </submittedName>
</protein>
<accession>A0AAJ8VYZ6</accession>
<reference evidence="3" key="4">
    <citation type="submission" date="2025-05" db="UniProtKB">
        <authorList>
            <consortium name="EnsemblFungi"/>
        </authorList>
    </citation>
    <scope>IDENTIFICATION</scope>
</reference>
<reference evidence="4" key="2">
    <citation type="journal article" date="2011" name="BMC Genomics">
        <title>Using RNA-seq to determine the transcriptional landscape and the hypoxic response of the pathogenic yeast Candida parapsilosis.</title>
        <authorList>
            <person name="Guida A."/>
            <person name="Lindstaedt C."/>
            <person name="Maguire S.L."/>
            <person name="Ding C."/>
            <person name="Higgins D.G."/>
            <person name="Corton N.J."/>
            <person name="Berriman M."/>
            <person name="Butler G."/>
        </authorList>
    </citation>
    <scope>GENOME REANNOTATION</scope>
    <source>
        <strain evidence="4">CDC 317 / ATCC MYA-4646</strain>
    </source>
</reference>
<keyword evidence="4" id="KW-1185">Reference proteome</keyword>
<dbReference type="VEuPathDB" id="FungiDB:CPAR2_208700"/>
<organism evidence="2 4">
    <name type="scientific">Candida parapsilosis (strain CDC 317 / ATCC MYA-4646)</name>
    <name type="common">Yeast</name>
    <name type="synonym">Monilia parapsilosis</name>
    <dbReference type="NCBI Taxonomy" id="578454"/>
    <lineage>
        <taxon>Eukaryota</taxon>
        <taxon>Fungi</taxon>
        <taxon>Dikarya</taxon>
        <taxon>Ascomycota</taxon>
        <taxon>Saccharomycotina</taxon>
        <taxon>Pichiomycetes</taxon>
        <taxon>Debaryomycetaceae</taxon>
        <taxon>Candida/Lodderomyces clade</taxon>
        <taxon>Candida</taxon>
    </lineage>
</organism>
<dbReference type="eggNOG" id="ENOG502R9QV">
    <property type="taxonomic scope" value="Eukaryota"/>
</dbReference>
<evidence type="ECO:0000313" key="3">
    <source>
        <dbReference type="EnsemblFungi" id="CPAR2_208700-T-p1"/>
    </source>
</evidence>
<dbReference type="AlphaFoldDB" id="G8BD80"/>
<evidence type="ECO:0000313" key="1">
    <source>
        <dbReference type="CGD" id="CAL0000144805"/>
    </source>
</evidence>
<evidence type="ECO:0000313" key="4">
    <source>
        <dbReference type="Proteomes" id="UP000005221"/>
    </source>
</evidence>
<sequence>MSNLQTFLSKSTGVISNAVKCGVRKMAAPSMVPPVAKSRYDSVKAAPVRLPKKLKILQPFQTSIFPNDRSQVRGVDNVVHQLLQRRYRLKNFHPIMRNTFLSVQLFPRDHILSNFRKSNISLVFNMHQLPMLNDRHLESGFKSRPKYKDLQFFDSKPSPMQSACGRTKSKKQFKELFVKSLQNFSNHRNNDRLFGIFVFHVLKVPVNQEQNEVILRDLENMCLDLLDKDNKWNDLKNLYNKSKDPSPQQLKNVQYSYGAKGLLDRRVRFPFSNKRTNKILKK</sequence>
<dbReference type="Proteomes" id="UP000005221">
    <property type="component" value="Chromosome 2"/>
</dbReference>
<proteinExistence type="predicted"/>
<dbReference type="EnsemblFungi" id="CPAR2_208700-T">
    <property type="protein sequence ID" value="CPAR2_208700-T-p1"/>
    <property type="gene ID" value="CPAR2_208700"/>
</dbReference>
<evidence type="ECO:0000313" key="2">
    <source>
        <dbReference type="EMBL" id="CCE43225.1"/>
    </source>
</evidence>
<name>G8BD80_CANPC</name>
<dbReference type="CGD" id="CAL0000144805">
    <property type="gene designation" value="CPAR2_208700"/>
</dbReference>
<accession>G8BD80</accession>
<gene>
    <name evidence="1 2" type="ordered locus">CPAR2_208700</name>
</gene>